<sequence>MLVAQDVLAAKQHLQLGVGQSFPQLAQTLPGILIQKAQAGVKSCSAPALQRIIADLVQLRADGQHFFNAHARSRLALVRVAQNCISDFNLRHDLLLSA</sequence>
<accession>A0A645E3P9</accession>
<reference evidence="1" key="1">
    <citation type="submission" date="2019-08" db="EMBL/GenBank/DDBJ databases">
        <authorList>
            <person name="Kucharzyk K."/>
            <person name="Murdoch R.W."/>
            <person name="Higgins S."/>
            <person name="Loffler F."/>
        </authorList>
    </citation>
    <scope>NUCLEOTIDE SEQUENCE</scope>
</reference>
<protein>
    <submittedName>
        <fullName evidence="1">Uncharacterized protein</fullName>
    </submittedName>
</protein>
<organism evidence="1">
    <name type="scientific">bioreactor metagenome</name>
    <dbReference type="NCBI Taxonomy" id="1076179"/>
    <lineage>
        <taxon>unclassified sequences</taxon>
        <taxon>metagenomes</taxon>
        <taxon>ecological metagenomes</taxon>
    </lineage>
</organism>
<dbReference type="EMBL" id="VSSQ01042591">
    <property type="protein sequence ID" value="MPM96196.1"/>
    <property type="molecule type" value="Genomic_DNA"/>
</dbReference>
<dbReference type="AlphaFoldDB" id="A0A645E3P9"/>
<name>A0A645E3P9_9ZZZZ</name>
<gene>
    <name evidence="1" type="ORF">SDC9_143354</name>
</gene>
<evidence type="ECO:0000313" key="1">
    <source>
        <dbReference type="EMBL" id="MPM96196.1"/>
    </source>
</evidence>
<proteinExistence type="predicted"/>
<comment type="caution">
    <text evidence="1">The sequence shown here is derived from an EMBL/GenBank/DDBJ whole genome shotgun (WGS) entry which is preliminary data.</text>
</comment>